<keyword evidence="4" id="KW-1185">Reference proteome</keyword>
<dbReference type="PANTHER" id="PTHR47165">
    <property type="entry name" value="OS03G0429900 PROTEIN"/>
    <property type="match status" value="1"/>
</dbReference>
<protein>
    <recommendedName>
        <fullName evidence="2">Replication protein A 70 kDa DNA-binding subunit B/D first OB fold domain-containing protein</fullName>
    </recommendedName>
</protein>
<evidence type="ECO:0000259" key="2">
    <source>
        <dbReference type="Pfam" id="PF02721"/>
    </source>
</evidence>
<dbReference type="InterPro" id="IPR012340">
    <property type="entry name" value="NA-bd_OB-fold"/>
</dbReference>
<proteinExistence type="predicted"/>
<sequence>MKITTSNKRFPTDFGRYHELNNVQEVKVRFENGVPSMQKLRVEKSRKDIRFAICEWTKCMKLLGLENGRNYRVSYLKEERVKPFSLGVMIPLSIRGLCRYTWKTSSNRMASNQVVLVKNLKARKSNMTVKVKIASLWRLKMNGTENQTYRIDMILMDQEGCFIYANCHHRFLDKFQEMLNVDGKIYITNPFIAKDDNKQYVDNDLKMSLNDKTTMKKCLDWEGPKFGFNFVNFKTVYEKTLKHATKVGYVGKKNGLKSPKINFKLRNLDGVEIDASLWEDKAIALSSYMSKEDRDPYVFVLVQFGAINNFHGVECNMSVQNRFEASRVFINEDVEELITFKNKYLKKYAENESSQSSNSTTGSYMISNVEDAFLNNADFIPIVSLRSRLTVQAKFLIDGGANFELKDSNEEDNMSSTNPKESEVFQSKNISAEQNVSHPDNTEDDVYEVEGPSSIAATKRKILNDEDKGPKNKKFKLLIPKIEK</sequence>
<dbReference type="AlphaFoldDB" id="A0AAD5BXU3"/>
<reference evidence="3" key="1">
    <citation type="submission" date="2022-06" db="EMBL/GenBank/DDBJ databases">
        <title>Uncovering the hologenomic basis of an extraordinary plant invasion.</title>
        <authorList>
            <person name="Bieker V.C."/>
            <person name="Martin M.D."/>
            <person name="Gilbert T."/>
            <person name="Hodgins K."/>
            <person name="Battlay P."/>
            <person name="Petersen B."/>
            <person name="Wilson J."/>
        </authorList>
    </citation>
    <scope>NUCLEOTIDE SEQUENCE</scope>
    <source>
        <strain evidence="3">AA19_3_7</strain>
        <tissue evidence="3">Leaf</tissue>
    </source>
</reference>
<feature type="compositionally biased region" description="Polar residues" evidence="1">
    <location>
        <begin position="414"/>
        <end position="425"/>
    </location>
</feature>
<evidence type="ECO:0000313" key="3">
    <source>
        <dbReference type="EMBL" id="KAI7731452.1"/>
    </source>
</evidence>
<accession>A0AAD5BXU3</accession>
<evidence type="ECO:0000313" key="4">
    <source>
        <dbReference type="Proteomes" id="UP001206925"/>
    </source>
</evidence>
<dbReference type="Pfam" id="PF02721">
    <property type="entry name" value="DUF223"/>
    <property type="match status" value="1"/>
</dbReference>
<dbReference type="CDD" id="cd04481">
    <property type="entry name" value="RPA1_DBD_B_like"/>
    <property type="match status" value="1"/>
</dbReference>
<feature type="domain" description="Replication protein A 70 kDa DNA-binding subunit B/D first OB fold" evidence="2">
    <location>
        <begin position="117"/>
        <end position="218"/>
    </location>
</feature>
<dbReference type="Gene3D" id="2.40.50.140">
    <property type="entry name" value="Nucleic acid-binding proteins"/>
    <property type="match status" value="2"/>
</dbReference>
<feature type="region of interest" description="Disordered" evidence="1">
    <location>
        <begin position="431"/>
        <end position="453"/>
    </location>
</feature>
<organism evidence="3 4">
    <name type="scientific">Ambrosia artemisiifolia</name>
    <name type="common">Common ragweed</name>
    <dbReference type="NCBI Taxonomy" id="4212"/>
    <lineage>
        <taxon>Eukaryota</taxon>
        <taxon>Viridiplantae</taxon>
        <taxon>Streptophyta</taxon>
        <taxon>Embryophyta</taxon>
        <taxon>Tracheophyta</taxon>
        <taxon>Spermatophyta</taxon>
        <taxon>Magnoliopsida</taxon>
        <taxon>eudicotyledons</taxon>
        <taxon>Gunneridae</taxon>
        <taxon>Pentapetalae</taxon>
        <taxon>asterids</taxon>
        <taxon>campanulids</taxon>
        <taxon>Asterales</taxon>
        <taxon>Asteraceae</taxon>
        <taxon>Asteroideae</taxon>
        <taxon>Heliantheae alliance</taxon>
        <taxon>Heliantheae</taxon>
        <taxon>Ambrosia</taxon>
    </lineage>
</organism>
<dbReference type="InterPro" id="IPR003871">
    <property type="entry name" value="RFA1B/D_OB_1st"/>
</dbReference>
<dbReference type="SUPFAM" id="SSF50249">
    <property type="entry name" value="Nucleic acid-binding proteins"/>
    <property type="match status" value="2"/>
</dbReference>
<dbReference type="EMBL" id="JAMZMK010010450">
    <property type="protein sequence ID" value="KAI7731452.1"/>
    <property type="molecule type" value="Genomic_DNA"/>
</dbReference>
<dbReference type="Proteomes" id="UP001206925">
    <property type="component" value="Unassembled WGS sequence"/>
</dbReference>
<comment type="caution">
    <text evidence="3">The sequence shown here is derived from an EMBL/GenBank/DDBJ whole genome shotgun (WGS) entry which is preliminary data.</text>
</comment>
<name>A0AAD5BXU3_AMBAR</name>
<gene>
    <name evidence="3" type="ORF">M8C21_026876</name>
</gene>
<feature type="region of interest" description="Disordered" evidence="1">
    <location>
        <begin position="406"/>
        <end position="425"/>
    </location>
</feature>
<dbReference type="PANTHER" id="PTHR47165:SF4">
    <property type="entry name" value="OS03G0429900 PROTEIN"/>
    <property type="match status" value="1"/>
</dbReference>
<evidence type="ECO:0000256" key="1">
    <source>
        <dbReference type="SAM" id="MobiDB-lite"/>
    </source>
</evidence>